<dbReference type="InterPro" id="IPR007345">
    <property type="entry name" value="Polysacch_pyruvyl_Trfase"/>
</dbReference>
<dbReference type="Proteomes" id="UP000625316">
    <property type="component" value="Unassembled WGS sequence"/>
</dbReference>
<dbReference type="NCBIfam" id="TIGR03609">
    <property type="entry name" value="S_layer_CsaB"/>
    <property type="match status" value="1"/>
</dbReference>
<protein>
    <submittedName>
        <fullName evidence="2">Polysaccharide pyruvyl transferase CsaB</fullName>
    </submittedName>
</protein>
<comment type="caution">
    <text evidence="2">The sequence shown here is derived from an EMBL/GenBank/DDBJ whole genome shotgun (WGS) entry which is preliminary data.</text>
</comment>
<reference evidence="2" key="1">
    <citation type="submission" date="2020-10" db="EMBL/GenBank/DDBJ databases">
        <authorList>
            <person name="Castelo-Branco R."/>
            <person name="Eusebio N."/>
            <person name="Adriana R."/>
            <person name="Vieira A."/>
            <person name="Brugerolle De Fraissinette N."/>
            <person name="Rezende De Castro R."/>
            <person name="Schneider M.P."/>
            <person name="Vasconcelos V."/>
            <person name="Leao P.N."/>
        </authorList>
    </citation>
    <scope>NUCLEOTIDE SEQUENCE</scope>
    <source>
        <strain evidence="2">LEGE 11480</strain>
    </source>
</reference>
<proteinExistence type="predicted"/>
<gene>
    <name evidence="2" type="primary">csaB</name>
    <name evidence="2" type="ORF">IQ266_09525</name>
</gene>
<organism evidence="2 3">
    <name type="scientific">Romeriopsis navalis LEGE 11480</name>
    <dbReference type="NCBI Taxonomy" id="2777977"/>
    <lineage>
        <taxon>Bacteria</taxon>
        <taxon>Bacillati</taxon>
        <taxon>Cyanobacteriota</taxon>
        <taxon>Cyanophyceae</taxon>
        <taxon>Leptolyngbyales</taxon>
        <taxon>Leptolyngbyaceae</taxon>
        <taxon>Romeriopsis</taxon>
        <taxon>Romeriopsis navalis</taxon>
    </lineage>
</organism>
<dbReference type="RefSeq" id="WP_264324792.1">
    <property type="nucleotide sequence ID" value="NZ_JADEXQ010000026.1"/>
</dbReference>
<keyword evidence="2" id="KW-0808">Transferase</keyword>
<dbReference type="PANTHER" id="PTHR36836:SF1">
    <property type="entry name" value="COLANIC ACID BIOSYNTHESIS PROTEIN WCAK"/>
    <property type="match status" value="1"/>
</dbReference>
<dbReference type="PANTHER" id="PTHR36836">
    <property type="entry name" value="COLANIC ACID BIOSYNTHESIS PROTEIN WCAK"/>
    <property type="match status" value="1"/>
</dbReference>
<evidence type="ECO:0000313" key="3">
    <source>
        <dbReference type="Proteomes" id="UP000625316"/>
    </source>
</evidence>
<dbReference type="InterPro" id="IPR019896">
    <property type="entry name" value="Polysacch_pyruvyl_Trfase_CsaB"/>
</dbReference>
<evidence type="ECO:0000313" key="2">
    <source>
        <dbReference type="EMBL" id="MBE9029965.1"/>
    </source>
</evidence>
<sequence>MKRAVLCGYYGMGNGGDEALLATLLQMLPPTVEPIVLSKTPTLTARRYQVEAVDRWNLLAIMGAFRRADVFIWGGGSLVQDVSSQISPLYYLGLMQLAQLMGLQTIAWAQGIGPLHSQLNRRLTRGVLRKCIAVSVRDQGSADLLTGWGITHTLAPDPVWAMETNSAVRSVQPDLAVAVNLRQHRTLTPERLAVLTQALIEFQQTSRAKMLLVPFQMSLDLDLGLALQQQLPGSELVQLEDPEDLRMLFDRVDLAIVMRLHGLIMAAAAGCRCFALSYDPKVTQVATTLGLPLSELGTLPTDATYFVQAWQDLALAQGLSRDQRQKLTHQAQQHQTLLATALAG</sequence>
<name>A0A928VNX6_9CYAN</name>
<evidence type="ECO:0000259" key="1">
    <source>
        <dbReference type="Pfam" id="PF04230"/>
    </source>
</evidence>
<dbReference type="Pfam" id="PF04230">
    <property type="entry name" value="PS_pyruv_trans"/>
    <property type="match status" value="1"/>
</dbReference>
<dbReference type="GO" id="GO:0016740">
    <property type="term" value="F:transferase activity"/>
    <property type="evidence" value="ECO:0007669"/>
    <property type="project" value="UniProtKB-KW"/>
</dbReference>
<keyword evidence="3" id="KW-1185">Reference proteome</keyword>
<dbReference type="EMBL" id="JADEXQ010000026">
    <property type="protein sequence ID" value="MBE9029965.1"/>
    <property type="molecule type" value="Genomic_DNA"/>
</dbReference>
<accession>A0A928VNX6</accession>
<dbReference type="AlphaFoldDB" id="A0A928VNX6"/>
<feature type="domain" description="Polysaccharide pyruvyl transferase" evidence="1">
    <location>
        <begin position="14"/>
        <end position="280"/>
    </location>
</feature>